<sequence>MILTVNSEYEKLVSPLSSEEYASLKKSIKEDGLWMPILVNPGGEILDGHHRFRACLELNIPTKHAVREFENKLLEKRFVIECNLKRRQLNDFQIAELGITLLEIEQELAKQRQGSRTDLTLAS</sequence>
<dbReference type="CDD" id="cd16404">
    <property type="entry name" value="pNOB8_ParB_N_like"/>
    <property type="match status" value="1"/>
</dbReference>
<feature type="domain" description="ParB-like N-terminal" evidence="1">
    <location>
        <begin position="5"/>
        <end position="84"/>
    </location>
</feature>
<evidence type="ECO:0000259" key="1">
    <source>
        <dbReference type="SMART" id="SM00470"/>
    </source>
</evidence>
<dbReference type="Gene3D" id="3.90.1530.10">
    <property type="entry name" value="Conserved hypothetical protein from pyrococcus furiosus pfu- 392566-001, ParB domain"/>
    <property type="match status" value="1"/>
</dbReference>
<protein>
    <recommendedName>
        <fullName evidence="1">ParB-like N-terminal domain-containing protein</fullName>
    </recommendedName>
</protein>
<comment type="caution">
    <text evidence="2">The sequence shown here is derived from an EMBL/GenBank/DDBJ whole genome shotgun (WGS) entry which is preliminary data.</text>
</comment>
<proteinExistence type="predicted"/>
<name>A0A0F8WPN9_9ZZZZ</name>
<dbReference type="InterPro" id="IPR036086">
    <property type="entry name" value="ParB/Sulfiredoxin_sf"/>
</dbReference>
<gene>
    <name evidence="2" type="ORF">LCGC14_3126430</name>
</gene>
<feature type="non-terminal residue" evidence="2">
    <location>
        <position position="123"/>
    </location>
</feature>
<dbReference type="SUPFAM" id="SSF110849">
    <property type="entry name" value="ParB/Sulfiredoxin"/>
    <property type="match status" value="1"/>
</dbReference>
<dbReference type="InterPro" id="IPR003115">
    <property type="entry name" value="ParB_N"/>
</dbReference>
<dbReference type="Pfam" id="PF02195">
    <property type="entry name" value="ParB_N"/>
    <property type="match status" value="1"/>
</dbReference>
<dbReference type="SMART" id="SM00470">
    <property type="entry name" value="ParB"/>
    <property type="match status" value="1"/>
</dbReference>
<reference evidence="2" key="1">
    <citation type="journal article" date="2015" name="Nature">
        <title>Complex archaea that bridge the gap between prokaryotes and eukaryotes.</title>
        <authorList>
            <person name="Spang A."/>
            <person name="Saw J.H."/>
            <person name="Jorgensen S.L."/>
            <person name="Zaremba-Niedzwiedzka K."/>
            <person name="Martijn J."/>
            <person name="Lind A.E."/>
            <person name="van Eijk R."/>
            <person name="Schleper C."/>
            <person name="Guy L."/>
            <person name="Ettema T.J."/>
        </authorList>
    </citation>
    <scope>NUCLEOTIDE SEQUENCE</scope>
</reference>
<evidence type="ECO:0000313" key="2">
    <source>
        <dbReference type="EMBL" id="KKK50295.1"/>
    </source>
</evidence>
<accession>A0A0F8WPN9</accession>
<dbReference type="EMBL" id="LAZR01068092">
    <property type="protein sequence ID" value="KKK50295.1"/>
    <property type="molecule type" value="Genomic_DNA"/>
</dbReference>
<organism evidence="2">
    <name type="scientific">marine sediment metagenome</name>
    <dbReference type="NCBI Taxonomy" id="412755"/>
    <lineage>
        <taxon>unclassified sequences</taxon>
        <taxon>metagenomes</taxon>
        <taxon>ecological metagenomes</taxon>
    </lineage>
</organism>
<dbReference type="AlphaFoldDB" id="A0A0F8WPN9"/>